<dbReference type="Proteomes" id="UP001139486">
    <property type="component" value="Unassembled WGS sequence"/>
</dbReference>
<keyword evidence="3 5" id="KW-1133">Transmembrane helix</keyword>
<name>A0A9X2HV90_9SPHN</name>
<reference evidence="6" key="1">
    <citation type="submission" date="2022-05" db="EMBL/GenBank/DDBJ databases">
        <title>Sphingomonas sp. strain RP10 Genome sequencing and assembly.</title>
        <authorList>
            <person name="Kim I."/>
        </authorList>
    </citation>
    <scope>NUCLEOTIDE SEQUENCE</scope>
    <source>
        <strain evidence="6">RP10</strain>
    </source>
</reference>
<proteinExistence type="predicted"/>
<accession>A0A9X2HV90</accession>
<keyword evidence="4 5" id="KW-0472">Membrane</keyword>
<comment type="caution">
    <text evidence="6">The sequence shown here is derived from an EMBL/GenBank/DDBJ whole genome shotgun (WGS) entry which is preliminary data.</text>
</comment>
<evidence type="ECO:0000256" key="3">
    <source>
        <dbReference type="ARBA" id="ARBA00022989"/>
    </source>
</evidence>
<gene>
    <name evidence="6" type="ORF">M9979_00220</name>
</gene>
<sequence>MFTVKIVAGVAAQSASLKADALDFLGYSANYTISLAVTGLALQLRARAALLKGASLLLFGLWILGSTVWMAVAGTLPKAETMDSSACWY</sequence>
<dbReference type="InterPro" id="IPR027469">
    <property type="entry name" value="Cation_efflux_TMD_sf"/>
</dbReference>
<dbReference type="GO" id="GO:0016020">
    <property type="term" value="C:membrane"/>
    <property type="evidence" value="ECO:0007669"/>
    <property type="project" value="UniProtKB-SubCell"/>
</dbReference>
<evidence type="ECO:0000256" key="2">
    <source>
        <dbReference type="ARBA" id="ARBA00022692"/>
    </source>
</evidence>
<evidence type="ECO:0000256" key="1">
    <source>
        <dbReference type="ARBA" id="ARBA00004141"/>
    </source>
</evidence>
<keyword evidence="2 5" id="KW-0812">Transmembrane</keyword>
<comment type="subcellular location">
    <subcellularLocation>
        <location evidence="1">Membrane</location>
        <topology evidence="1">Multi-pass membrane protein</topology>
    </subcellularLocation>
</comment>
<evidence type="ECO:0000313" key="7">
    <source>
        <dbReference type="Proteomes" id="UP001139486"/>
    </source>
</evidence>
<dbReference type="AlphaFoldDB" id="A0A9X2HV90"/>
<evidence type="ECO:0000313" key="6">
    <source>
        <dbReference type="EMBL" id="MCP3733310.1"/>
    </source>
</evidence>
<evidence type="ECO:0000256" key="5">
    <source>
        <dbReference type="SAM" id="Phobius"/>
    </source>
</evidence>
<dbReference type="EMBL" id="JAMLDY010000001">
    <property type="protein sequence ID" value="MCP3733310.1"/>
    <property type="molecule type" value="Genomic_DNA"/>
</dbReference>
<feature type="transmembrane region" description="Helical" evidence="5">
    <location>
        <begin position="56"/>
        <end position="76"/>
    </location>
</feature>
<organism evidence="6 7">
    <name type="scientific">Sphingomonas liriopis</name>
    <dbReference type="NCBI Taxonomy" id="2949094"/>
    <lineage>
        <taxon>Bacteria</taxon>
        <taxon>Pseudomonadati</taxon>
        <taxon>Pseudomonadota</taxon>
        <taxon>Alphaproteobacteria</taxon>
        <taxon>Sphingomonadales</taxon>
        <taxon>Sphingomonadaceae</taxon>
        <taxon>Sphingomonas</taxon>
    </lineage>
</organism>
<evidence type="ECO:0000256" key="4">
    <source>
        <dbReference type="ARBA" id="ARBA00023136"/>
    </source>
</evidence>
<keyword evidence="7" id="KW-1185">Reference proteome</keyword>
<feature type="transmembrane region" description="Helical" evidence="5">
    <location>
        <begin position="24"/>
        <end position="44"/>
    </location>
</feature>
<protein>
    <submittedName>
        <fullName evidence="6">Uncharacterized protein</fullName>
    </submittedName>
</protein>
<dbReference type="SUPFAM" id="SSF161111">
    <property type="entry name" value="Cation efflux protein transmembrane domain-like"/>
    <property type="match status" value="1"/>
</dbReference>